<dbReference type="AlphaFoldDB" id="A0AAD2HTL7"/>
<organism evidence="1 2">
    <name type="scientific">Mycena citricolor</name>
    <dbReference type="NCBI Taxonomy" id="2018698"/>
    <lineage>
        <taxon>Eukaryota</taxon>
        <taxon>Fungi</taxon>
        <taxon>Dikarya</taxon>
        <taxon>Basidiomycota</taxon>
        <taxon>Agaricomycotina</taxon>
        <taxon>Agaricomycetes</taxon>
        <taxon>Agaricomycetidae</taxon>
        <taxon>Agaricales</taxon>
        <taxon>Marasmiineae</taxon>
        <taxon>Mycenaceae</taxon>
        <taxon>Mycena</taxon>
    </lineage>
</organism>
<sequence length="112" mass="12367">PCLALPSALTPLHIADGRLYPIPPCHREPCSLGRNHDCRSASERGRREPCRARRLHNIMTAEAAPAISLWVSTPYLCSCHILPAVSVLHVRGPGFADVFRLGYHHLHSLSAF</sequence>
<comment type="caution">
    <text evidence="1">The sequence shown here is derived from an EMBL/GenBank/DDBJ whole genome shotgun (WGS) entry which is preliminary data.</text>
</comment>
<reference evidence="1" key="1">
    <citation type="submission" date="2023-11" db="EMBL/GenBank/DDBJ databases">
        <authorList>
            <person name="De Vega J J."/>
            <person name="De Vega J J."/>
        </authorList>
    </citation>
    <scope>NUCLEOTIDE SEQUENCE</scope>
</reference>
<dbReference type="EMBL" id="CAVNYO010000440">
    <property type="protein sequence ID" value="CAK5279887.1"/>
    <property type="molecule type" value="Genomic_DNA"/>
</dbReference>
<evidence type="ECO:0000313" key="1">
    <source>
        <dbReference type="EMBL" id="CAK5279887.1"/>
    </source>
</evidence>
<name>A0AAD2HTL7_9AGAR</name>
<proteinExistence type="predicted"/>
<dbReference type="Proteomes" id="UP001295794">
    <property type="component" value="Unassembled WGS sequence"/>
</dbReference>
<keyword evidence="2" id="KW-1185">Reference proteome</keyword>
<evidence type="ECO:0000313" key="2">
    <source>
        <dbReference type="Proteomes" id="UP001295794"/>
    </source>
</evidence>
<gene>
    <name evidence="1" type="ORF">MYCIT1_LOCUS30208</name>
</gene>
<accession>A0AAD2HTL7</accession>
<protein>
    <submittedName>
        <fullName evidence="1">Uncharacterized protein</fullName>
    </submittedName>
</protein>
<feature type="non-terminal residue" evidence="1">
    <location>
        <position position="1"/>
    </location>
</feature>